<organism evidence="4 5">
    <name type="scientific">Spiroplasma sabaudiense Ar-1343</name>
    <dbReference type="NCBI Taxonomy" id="1276257"/>
    <lineage>
        <taxon>Bacteria</taxon>
        <taxon>Bacillati</taxon>
        <taxon>Mycoplasmatota</taxon>
        <taxon>Mollicutes</taxon>
        <taxon>Entomoplasmatales</taxon>
        <taxon>Spiroplasmataceae</taxon>
        <taxon>Spiroplasma</taxon>
    </lineage>
</organism>
<dbReference type="SUPFAM" id="SSF52540">
    <property type="entry name" value="P-loop containing nucleoside triphosphate hydrolases"/>
    <property type="match status" value="1"/>
</dbReference>
<dbReference type="GO" id="GO:0034605">
    <property type="term" value="P:cellular response to heat"/>
    <property type="evidence" value="ECO:0007669"/>
    <property type="project" value="TreeGrafter"/>
</dbReference>
<dbReference type="PANTHER" id="PTHR11638">
    <property type="entry name" value="ATP-DEPENDENT CLP PROTEASE"/>
    <property type="match status" value="1"/>
</dbReference>
<evidence type="ECO:0000256" key="2">
    <source>
        <dbReference type="ARBA" id="ARBA00022840"/>
    </source>
</evidence>
<dbReference type="GO" id="GO:0005737">
    <property type="term" value="C:cytoplasm"/>
    <property type="evidence" value="ECO:0007669"/>
    <property type="project" value="TreeGrafter"/>
</dbReference>
<keyword evidence="1" id="KW-0547">Nucleotide-binding</keyword>
<reference evidence="4 5" key="1">
    <citation type="journal article" date="2014" name="Genome Biol. Evol.">
        <title>Molecular evolution of the substrate utilization strategies and putative virulence factors in mosquito-associated Spiroplasma species.</title>
        <authorList>
            <person name="Chang T.H."/>
            <person name="Lo W.S."/>
            <person name="Ku C."/>
            <person name="Chen L.L."/>
            <person name="Kuo C.H."/>
        </authorList>
    </citation>
    <scope>NUCLEOTIDE SEQUENCE [LARGE SCALE GENOMIC DNA]</scope>
    <source>
        <strain evidence="4">Ar-1343</strain>
    </source>
</reference>
<dbReference type="EMBL" id="CP006934">
    <property type="protein sequence ID" value="AHI54121.1"/>
    <property type="molecule type" value="Genomic_DNA"/>
</dbReference>
<dbReference type="HOGENOM" id="CLU_005070_9_4_14"/>
<dbReference type="InterPro" id="IPR003593">
    <property type="entry name" value="AAA+_ATPase"/>
</dbReference>
<evidence type="ECO:0000313" key="4">
    <source>
        <dbReference type="EMBL" id="AHI54121.1"/>
    </source>
</evidence>
<keyword evidence="5" id="KW-1185">Reference proteome</keyword>
<dbReference type="OrthoDB" id="9803641at2"/>
<dbReference type="Proteomes" id="UP000019265">
    <property type="component" value="Chromosome"/>
</dbReference>
<accession>W6AAT3</accession>
<dbReference type="PATRIC" id="fig|1276257.3.peg.731"/>
<dbReference type="eggNOG" id="COG0542">
    <property type="taxonomic scope" value="Bacteria"/>
</dbReference>
<dbReference type="RefSeq" id="WP_025251259.1">
    <property type="nucleotide sequence ID" value="NZ_CP006934.1"/>
</dbReference>
<dbReference type="AlphaFoldDB" id="W6AAT3"/>
<dbReference type="InterPro" id="IPR027417">
    <property type="entry name" value="P-loop_NTPase"/>
</dbReference>
<evidence type="ECO:0000259" key="3">
    <source>
        <dbReference type="SMART" id="SM00382"/>
    </source>
</evidence>
<dbReference type="PANTHER" id="PTHR11638:SF18">
    <property type="entry name" value="HEAT SHOCK PROTEIN 104"/>
    <property type="match status" value="1"/>
</dbReference>
<dbReference type="InterPro" id="IPR003959">
    <property type="entry name" value="ATPase_AAA_core"/>
</dbReference>
<dbReference type="GO" id="GO:0016887">
    <property type="term" value="F:ATP hydrolysis activity"/>
    <property type="evidence" value="ECO:0007669"/>
    <property type="project" value="InterPro"/>
</dbReference>
<dbReference type="SMART" id="SM00382">
    <property type="entry name" value="AAA"/>
    <property type="match status" value="1"/>
</dbReference>
<feature type="domain" description="AAA+ ATPase" evidence="3">
    <location>
        <begin position="330"/>
        <end position="472"/>
    </location>
</feature>
<dbReference type="Pfam" id="PF07724">
    <property type="entry name" value="AAA_2"/>
    <property type="match status" value="1"/>
</dbReference>
<protein>
    <submittedName>
        <fullName evidence="4">ATPase AAA-2 domain-containing protein</fullName>
    </submittedName>
</protein>
<dbReference type="InterPro" id="IPR001270">
    <property type="entry name" value="ClpA/B"/>
</dbReference>
<dbReference type="Gene3D" id="3.40.50.300">
    <property type="entry name" value="P-loop containing nucleotide triphosphate hydrolases"/>
    <property type="match status" value="1"/>
</dbReference>
<dbReference type="PRINTS" id="PR00300">
    <property type="entry name" value="CLPPROTEASEA"/>
</dbReference>
<proteinExistence type="predicted"/>
<keyword evidence="2" id="KW-0067">ATP-binding</keyword>
<evidence type="ECO:0000313" key="5">
    <source>
        <dbReference type="Proteomes" id="UP000019265"/>
    </source>
</evidence>
<sequence>MSTKNQFSQLENILGIKKIIIIEGNTDDIYLDNNGFVNIHQKVTTILENKAYDARIFWDKIDGIWGYGVKELLTTPVAKTNNSQTYDEVDELFQSGDGNQQKDPLFKKPENFFKLVRNNLNRQDSKRIGFVVDYSDFIFNDVQLVEEDRNNLISLNKTLKENNFRVSQVNKIESTLILITKQLSQLPPRLYLNNPDIFTITLPKPSRDERHNFITTLKSQIQVSDIGDQHILENIVDTLEGWTLKEISQFIRFTNNNKIQTFEKTLNQYKHGDKESPWEDLNYQKLVNLKQELKSRVVGQDEAIGKVANVIYKAYTGLSGIAYSAKKTKPKGTLFFVGPTGVGKTELAKAIAKFVFNDEANLIRFDMSEYSQSNSDQKLIGAPPGYVGFEGGGQLTNAIKQKPFSVILFDEIEKADSSIFDKFLQILEDGRLTDNTGQTVSFTDSIIIFTSNLGSAQVSASSQPEQVAKQFLKFVENFFTNELGRPELLGRFGNNIIPFNFITNPEIKSKIIRQKLHPIQIAVYEKFGVQLHVDINSELIATILSEANEQRGGRDILNALETKFVDPLSLFIFENQAVLTPGTKLYSRVDKNTISFYF</sequence>
<dbReference type="KEGG" id="ssab:SSABA_v1c07190"/>
<dbReference type="CDD" id="cd19499">
    <property type="entry name" value="RecA-like_ClpB_Hsp104-like"/>
    <property type="match status" value="1"/>
</dbReference>
<gene>
    <name evidence="4" type="ORF">SSABA_v1c07190</name>
</gene>
<name>W6AAT3_9MOLU</name>
<evidence type="ECO:0000256" key="1">
    <source>
        <dbReference type="ARBA" id="ARBA00022741"/>
    </source>
</evidence>
<dbReference type="GO" id="GO:0005524">
    <property type="term" value="F:ATP binding"/>
    <property type="evidence" value="ECO:0007669"/>
    <property type="project" value="UniProtKB-KW"/>
</dbReference>
<dbReference type="STRING" id="1276257.SSABA_v1c07190"/>
<dbReference type="InterPro" id="IPR050130">
    <property type="entry name" value="ClpA_ClpB"/>
</dbReference>